<dbReference type="Pfam" id="PF06983">
    <property type="entry name" value="3-dmu-9_3-mt"/>
    <property type="match status" value="1"/>
</dbReference>
<proteinExistence type="predicted"/>
<feature type="domain" description="PhnB-like" evidence="1">
    <location>
        <begin position="5"/>
        <end position="127"/>
    </location>
</feature>
<dbReference type="InterPro" id="IPR028973">
    <property type="entry name" value="PhnB-like"/>
</dbReference>
<dbReference type="SUPFAM" id="SSF54593">
    <property type="entry name" value="Glyoxalase/Bleomycin resistance protein/Dihydroxybiphenyl dioxygenase"/>
    <property type="match status" value="1"/>
</dbReference>
<name>A0ABS5XUB3_9MICO</name>
<keyword evidence="3" id="KW-1185">Reference proteome</keyword>
<evidence type="ECO:0000259" key="1">
    <source>
        <dbReference type="Pfam" id="PF06983"/>
    </source>
</evidence>
<comment type="caution">
    <text evidence="2">The sequence shown here is derived from an EMBL/GenBank/DDBJ whole genome shotgun (WGS) entry which is preliminary data.</text>
</comment>
<dbReference type="RefSeq" id="WP_215487341.1">
    <property type="nucleotide sequence ID" value="NZ_BAAAPJ010000002.1"/>
</dbReference>
<sequence length="139" mass="14724">MATSLLPYLQFDGDARAAMTFYQAVFGGDLTISTFAEFGVPNDDPDGVMHSELKGPGFSVMGSDAFAGNAGTWGENRLYAAVMTDDVASAQKWFDAFAAVGAVTQPMEAQVWGDQYGEVIDQFGIHWMFNVSGAGASSA</sequence>
<gene>
    <name evidence="2" type="ORF">J0P97_08530</name>
</gene>
<dbReference type="PANTHER" id="PTHR33990">
    <property type="entry name" value="PROTEIN YJDN-RELATED"/>
    <property type="match status" value="1"/>
</dbReference>
<protein>
    <submittedName>
        <fullName evidence="2">VOC family protein</fullName>
    </submittedName>
</protein>
<dbReference type="Gene3D" id="3.10.180.10">
    <property type="entry name" value="2,3-Dihydroxybiphenyl 1,2-Dioxygenase, domain 1"/>
    <property type="match status" value="1"/>
</dbReference>
<dbReference type="Proteomes" id="UP000740605">
    <property type="component" value="Unassembled WGS sequence"/>
</dbReference>
<reference evidence="2 3" key="1">
    <citation type="submission" date="2021-03" db="EMBL/GenBank/DDBJ databases">
        <title>Microbacterium pauli sp. nov., isolated from microfiltered milk.</title>
        <authorList>
            <person name="Bellassi P."/>
            <person name="Fontana A."/>
            <person name="Callegari M.L."/>
            <person name="Lorenzo M."/>
            <person name="Cappa F."/>
        </authorList>
    </citation>
    <scope>NUCLEOTIDE SEQUENCE [LARGE SCALE GENOMIC DNA]</scope>
    <source>
        <strain evidence="2 3">DSM 18909</strain>
    </source>
</reference>
<evidence type="ECO:0000313" key="2">
    <source>
        <dbReference type="EMBL" id="MBT8798115.1"/>
    </source>
</evidence>
<accession>A0ABS5XUB3</accession>
<dbReference type="CDD" id="cd06588">
    <property type="entry name" value="PhnB_like"/>
    <property type="match status" value="1"/>
</dbReference>
<evidence type="ECO:0000313" key="3">
    <source>
        <dbReference type="Proteomes" id="UP000740605"/>
    </source>
</evidence>
<dbReference type="EMBL" id="JAFLHG010000006">
    <property type="protein sequence ID" value="MBT8798115.1"/>
    <property type="molecule type" value="Genomic_DNA"/>
</dbReference>
<dbReference type="InterPro" id="IPR029068">
    <property type="entry name" value="Glyas_Bleomycin-R_OHBP_Dase"/>
</dbReference>
<dbReference type="PANTHER" id="PTHR33990:SF1">
    <property type="entry name" value="PROTEIN YJDN"/>
    <property type="match status" value="1"/>
</dbReference>
<organism evidence="2 3">
    <name type="scientific">Microbacterium flavum</name>
    <dbReference type="NCBI Taxonomy" id="415216"/>
    <lineage>
        <taxon>Bacteria</taxon>
        <taxon>Bacillati</taxon>
        <taxon>Actinomycetota</taxon>
        <taxon>Actinomycetes</taxon>
        <taxon>Micrococcales</taxon>
        <taxon>Microbacteriaceae</taxon>
        <taxon>Microbacterium</taxon>
    </lineage>
</organism>